<dbReference type="Gene3D" id="3.40.430.10">
    <property type="entry name" value="Dihydrofolate Reductase, subunit A"/>
    <property type="match status" value="1"/>
</dbReference>
<keyword evidence="3" id="KW-1185">Reference proteome</keyword>
<dbReference type="PANTHER" id="PTHR38011:SF12">
    <property type="entry name" value="BIFUNCTIONAL DEAMINASE-REDUCTASE DOMAIN PROTEIN"/>
    <property type="match status" value="1"/>
</dbReference>
<proteinExistence type="predicted"/>
<evidence type="ECO:0000313" key="3">
    <source>
        <dbReference type="Proteomes" id="UP001589894"/>
    </source>
</evidence>
<feature type="domain" description="Bacterial bifunctional deaminase-reductase C-terminal" evidence="1">
    <location>
        <begin position="3"/>
        <end position="170"/>
    </location>
</feature>
<evidence type="ECO:0000259" key="1">
    <source>
        <dbReference type="Pfam" id="PF01872"/>
    </source>
</evidence>
<dbReference type="Pfam" id="PF01872">
    <property type="entry name" value="RibD_C"/>
    <property type="match status" value="1"/>
</dbReference>
<dbReference type="EMBL" id="JBHLUE010000002">
    <property type="protein sequence ID" value="MFC0563386.1"/>
    <property type="molecule type" value="Genomic_DNA"/>
</dbReference>
<dbReference type="InterPro" id="IPR050765">
    <property type="entry name" value="Riboflavin_Biosynth_HTPR"/>
</dbReference>
<dbReference type="RefSeq" id="WP_377335837.1">
    <property type="nucleotide sequence ID" value="NZ_JBHLUE010000002.1"/>
</dbReference>
<dbReference type="SUPFAM" id="SSF53597">
    <property type="entry name" value="Dihydrofolate reductase-like"/>
    <property type="match status" value="1"/>
</dbReference>
<dbReference type="PANTHER" id="PTHR38011">
    <property type="entry name" value="DIHYDROFOLATE REDUCTASE FAMILY PROTEIN (AFU_ORTHOLOGUE AFUA_8G06820)"/>
    <property type="match status" value="1"/>
</dbReference>
<dbReference type="Proteomes" id="UP001589894">
    <property type="component" value="Unassembled WGS sequence"/>
</dbReference>
<accession>A0ABV6NRJ0</accession>
<reference evidence="2 3" key="1">
    <citation type="submission" date="2024-09" db="EMBL/GenBank/DDBJ databases">
        <authorList>
            <person name="Sun Q."/>
            <person name="Mori K."/>
        </authorList>
    </citation>
    <scope>NUCLEOTIDE SEQUENCE [LARGE SCALE GENOMIC DNA]</scope>
    <source>
        <strain evidence="2 3">TBRC 2205</strain>
    </source>
</reference>
<dbReference type="InterPro" id="IPR002734">
    <property type="entry name" value="RibDG_C"/>
</dbReference>
<gene>
    <name evidence="2" type="ORF">ACFFHU_04295</name>
</gene>
<dbReference type="InterPro" id="IPR024072">
    <property type="entry name" value="DHFR-like_dom_sf"/>
</dbReference>
<sequence>MSKVMTGATMSLDGYIAGPGESGFDLLFRWYNNGDVETRNINPDLTWHTTRASADVLREMMSNVGALVVGRHLYDLTNAWGGRHPLDVPTVVLTHRPPTDRPLADENFVFVTDGIEAAVEQARELAGDKWVALNGGTIARQGLDAGLVDEVHVELTPFVLGAGTPLFGALATAPVELTGPYSIVEGNEVVHLRYRVVRGPERP</sequence>
<organism evidence="2 3">
    <name type="scientific">Plantactinospora siamensis</name>
    <dbReference type="NCBI Taxonomy" id="555372"/>
    <lineage>
        <taxon>Bacteria</taxon>
        <taxon>Bacillati</taxon>
        <taxon>Actinomycetota</taxon>
        <taxon>Actinomycetes</taxon>
        <taxon>Micromonosporales</taxon>
        <taxon>Micromonosporaceae</taxon>
        <taxon>Plantactinospora</taxon>
    </lineage>
</organism>
<name>A0ABV6NRJ0_9ACTN</name>
<protein>
    <submittedName>
        <fullName evidence="2">Dihydrofolate reductase family protein</fullName>
    </submittedName>
</protein>
<comment type="caution">
    <text evidence="2">The sequence shown here is derived from an EMBL/GenBank/DDBJ whole genome shotgun (WGS) entry which is preliminary data.</text>
</comment>
<evidence type="ECO:0000313" key="2">
    <source>
        <dbReference type="EMBL" id="MFC0563386.1"/>
    </source>
</evidence>